<dbReference type="EMBL" id="FUYP01000001">
    <property type="protein sequence ID" value="SKB26863.1"/>
    <property type="molecule type" value="Genomic_DNA"/>
</dbReference>
<dbReference type="Pfam" id="PF01327">
    <property type="entry name" value="Pep_deformylase"/>
    <property type="match status" value="1"/>
</dbReference>
<reference evidence="4" key="1">
    <citation type="submission" date="2017-02" db="EMBL/GenBank/DDBJ databases">
        <authorList>
            <person name="Varghese N."/>
            <person name="Submissions S."/>
        </authorList>
    </citation>
    <scope>NUCLEOTIDE SEQUENCE [LARGE SCALE GENOMIC DNA]</scope>
    <source>
        <strain evidence="4">R11H</strain>
    </source>
</reference>
<dbReference type="PANTHER" id="PTHR10458:SF22">
    <property type="entry name" value="PEPTIDE DEFORMYLASE"/>
    <property type="match status" value="1"/>
</dbReference>
<keyword evidence="2" id="KW-0479">Metal-binding</keyword>
<evidence type="ECO:0000256" key="2">
    <source>
        <dbReference type="HAMAP-Rule" id="MF_00163"/>
    </source>
</evidence>
<proteinExistence type="inferred from homology"/>
<dbReference type="HAMAP" id="MF_00163">
    <property type="entry name" value="Pep_deformylase"/>
    <property type="match status" value="1"/>
</dbReference>
<dbReference type="EC" id="3.5.1.88" evidence="2"/>
<comment type="similarity">
    <text evidence="1 2">Belongs to the polypeptide deformylase family.</text>
</comment>
<dbReference type="Proteomes" id="UP000190044">
    <property type="component" value="Unassembled WGS sequence"/>
</dbReference>
<dbReference type="InterPro" id="IPR023635">
    <property type="entry name" value="Peptide_deformylase"/>
</dbReference>
<dbReference type="InterPro" id="IPR036821">
    <property type="entry name" value="Peptide_deformylase_sf"/>
</dbReference>
<gene>
    <name evidence="2" type="primary">def</name>
    <name evidence="3" type="ORF">SAMN06295937_1001246</name>
</gene>
<dbReference type="Gene3D" id="3.90.45.10">
    <property type="entry name" value="Peptide deformylase"/>
    <property type="match status" value="1"/>
</dbReference>
<comment type="catalytic activity">
    <reaction evidence="2">
        <text>N-terminal N-formyl-L-methionyl-[peptide] + H2O = N-terminal L-methionyl-[peptide] + formate</text>
        <dbReference type="Rhea" id="RHEA:24420"/>
        <dbReference type="Rhea" id="RHEA-COMP:10639"/>
        <dbReference type="Rhea" id="RHEA-COMP:10640"/>
        <dbReference type="ChEBI" id="CHEBI:15377"/>
        <dbReference type="ChEBI" id="CHEBI:15740"/>
        <dbReference type="ChEBI" id="CHEBI:49298"/>
        <dbReference type="ChEBI" id="CHEBI:64731"/>
        <dbReference type="EC" id="3.5.1.88"/>
    </reaction>
</comment>
<keyword evidence="2" id="KW-0378">Hydrolase</keyword>
<protein>
    <recommendedName>
        <fullName evidence="2">Peptide deformylase</fullName>
        <shortName evidence="2">PDF</shortName>
        <ecNumber evidence="2">3.5.1.88</ecNumber>
    </recommendedName>
    <alternativeName>
        <fullName evidence="2">Polypeptide deformylase</fullName>
    </alternativeName>
</protein>
<keyword evidence="2" id="KW-0648">Protein biosynthesis</keyword>
<dbReference type="RefSeq" id="WP_079636858.1">
    <property type="nucleotide sequence ID" value="NZ_FUYP01000001.1"/>
</dbReference>
<evidence type="ECO:0000313" key="4">
    <source>
        <dbReference type="Proteomes" id="UP000190044"/>
    </source>
</evidence>
<dbReference type="CDD" id="cd00487">
    <property type="entry name" value="Pep_deformylase"/>
    <property type="match status" value="1"/>
</dbReference>
<feature type="binding site" evidence="2">
    <location>
        <position position="140"/>
    </location>
    <ligand>
        <name>Fe cation</name>
        <dbReference type="ChEBI" id="CHEBI:24875"/>
    </ligand>
</feature>
<comment type="cofactor">
    <cofactor evidence="2">
        <name>Fe(2+)</name>
        <dbReference type="ChEBI" id="CHEBI:29033"/>
    </cofactor>
    <text evidence="2">Binds 1 Fe(2+) ion.</text>
</comment>
<feature type="binding site" evidence="2">
    <location>
        <position position="97"/>
    </location>
    <ligand>
        <name>Fe cation</name>
        <dbReference type="ChEBI" id="CHEBI:24875"/>
    </ligand>
</feature>
<accession>A0A1T4ZWX3</accession>
<keyword evidence="2" id="KW-0408">Iron</keyword>
<sequence length="156" mass="17255">MEISLSSLKAAHAILMDGAPFLRQRSVEIEKFDDDLAALVRHMIEIVQARRARGLAAIQIGVPVRVIVATADGKGLAMVNPVITRTLNRFAVEMEGCLSVPPSQWRKVSRPAKCEIEWQDIIGNRHAEGFSGAWARVLQHEIDHLDGTLITDREPA</sequence>
<keyword evidence="4" id="KW-1185">Reference proteome</keyword>
<dbReference type="GO" id="GO:0006412">
    <property type="term" value="P:translation"/>
    <property type="evidence" value="ECO:0007669"/>
    <property type="project" value="UniProtKB-UniRule"/>
</dbReference>
<feature type="active site" evidence="2">
    <location>
        <position position="141"/>
    </location>
</feature>
<dbReference type="SUPFAM" id="SSF56420">
    <property type="entry name" value="Peptide deformylase"/>
    <property type="match status" value="1"/>
</dbReference>
<dbReference type="GO" id="GO:0042586">
    <property type="term" value="F:peptide deformylase activity"/>
    <property type="evidence" value="ECO:0007669"/>
    <property type="project" value="UniProtKB-UniRule"/>
</dbReference>
<evidence type="ECO:0000313" key="3">
    <source>
        <dbReference type="EMBL" id="SKB26863.1"/>
    </source>
</evidence>
<comment type="function">
    <text evidence="2">Removes the formyl group from the N-terminal Met of newly synthesized proteins. Requires at least a dipeptide for an efficient rate of reaction. N-terminal L-methionine is a prerequisite for activity but the enzyme has broad specificity at other positions.</text>
</comment>
<name>A0A1T4ZWX3_9SPHN</name>
<organism evidence="3 4">
    <name type="scientific">Sphingopyxis flava</name>
    <dbReference type="NCBI Taxonomy" id="1507287"/>
    <lineage>
        <taxon>Bacteria</taxon>
        <taxon>Pseudomonadati</taxon>
        <taxon>Pseudomonadota</taxon>
        <taxon>Alphaproteobacteria</taxon>
        <taxon>Sphingomonadales</taxon>
        <taxon>Sphingomonadaceae</taxon>
        <taxon>Sphingopyxis</taxon>
    </lineage>
</organism>
<dbReference type="AlphaFoldDB" id="A0A1T4ZWX3"/>
<dbReference type="GO" id="GO:0046872">
    <property type="term" value="F:metal ion binding"/>
    <property type="evidence" value="ECO:0007669"/>
    <property type="project" value="UniProtKB-KW"/>
</dbReference>
<dbReference type="PIRSF" id="PIRSF004749">
    <property type="entry name" value="Pep_def"/>
    <property type="match status" value="1"/>
</dbReference>
<dbReference type="OrthoDB" id="9804313at2"/>
<evidence type="ECO:0000256" key="1">
    <source>
        <dbReference type="ARBA" id="ARBA00010759"/>
    </source>
</evidence>
<dbReference type="PANTHER" id="PTHR10458">
    <property type="entry name" value="PEPTIDE DEFORMYLASE"/>
    <property type="match status" value="1"/>
</dbReference>
<feature type="binding site" evidence="2">
    <location>
        <position position="144"/>
    </location>
    <ligand>
        <name>Fe cation</name>
        <dbReference type="ChEBI" id="CHEBI:24875"/>
    </ligand>
</feature>
<dbReference type="PRINTS" id="PR01576">
    <property type="entry name" value="PDEFORMYLASE"/>
</dbReference>